<evidence type="ECO:0000259" key="13">
    <source>
        <dbReference type="Pfam" id="PF04039"/>
    </source>
</evidence>
<feature type="transmembrane region" description="Helical" evidence="10">
    <location>
        <begin position="885"/>
        <end position="908"/>
    </location>
</feature>
<feature type="transmembrane region" description="Helical" evidence="10">
    <location>
        <begin position="363"/>
        <end position="382"/>
    </location>
</feature>
<evidence type="ECO:0000256" key="8">
    <source>
        <dbReference type="ARBA" id="ARBA00023136"/>
    </source>
</evidence>
<dbReference type="NCBIfam" id="NF009284">
    <property type="entry name" value="PRK12644.1"/>
    <property type="match status" value="1"/>
</dbReference>
<evidence type="ECO:0000256" key="7">
    <source>
        <dbReference type="ARBA" id="ARBA00023065"/>
    </source>
</evidence>
<evidence type="ECO:0000256" key="6">
    <source>
        <dbReference type="ARBA" id="ARBA00022989"/>
    </source>
</evidence>
<keyword evidence="2" id="KW-0813">Transport</keyword>
<proteinExistence type="predicted"/>
<feature type="transmembrane region" description="Helical" evidence="10">
    <location>
        <begin position="446"/>
        <end position="468"/>
    </location>
</feature>
<dbReference type="Pfam" id="PF04039">
    <property type="entry name" value="MnhB"/>
    <property type="match status" value="1"/>
</dbReference>
<feature type="transmembrane region" description="Helical" evidence="10">
    <location>
        <begin position="599"/>
        <end position="615"/>
    </location>
</feature>
<feature type="transmembrane region" description="Helical" evidence="10">
    <location>
        <begin position="266"/>
        <end position="286"/>
    </location>
</feature>
<keyword evidence="7" id="KW-0406">Ion transport</keyword>
<dbReference type="EMBL" id="CP000088">
    <property type="protein sequence ID" value="AAZ54388.1"/>
    <property type="molecule type" value="Genomic_DNA"/>
</dbReference>
<keyword evidence="4" id="KW-1003">Cell membrane</keyword>
<evidence type="ECO:0000259" key="12">
    <source>
        <dbReference type="Pfam" id="PF00662"/>
    </source>
</evidence>
<dbReference type="eggNOG" id="COG1009">
    <property type="taxonomic scope" value="Bacteria"/>
</dbReference>
<dbReference type="InterPro" id="IPR001750">
    <property type="entry name" value="ND/Mrp_TM"/>
</dbReference>
<evidence type="ECO:0000256" key="2">
    <source>
        <dbReference type="ARBA" id="ARBA00022448"/>
    </source>
</evidence>
<evidence type="ECO:0000256" key="4">
    <source>
        <dbReference type="ARBA" id="ARBA00022475"/>
    </source>
</evidence>
<keyword evidence="8 10" id="KW-0472">Membrane</keyword>
<dbReference type="STRING" id="269800.Tfu_0350"/>
<feature type="transmembrane region" description="Helical" evidence="10">
    <location>
        <begin position="161"/>
        <end position="181"/>
    </location>
</feature>
<dbReference type="AlphaFoldDB" id="Q47T29"/>
<gene>
    <name evidence="16" type="ordered locus">Tfu_0350</name>
</gene>
<feature type="transmembrane region" description="Helical" evidence="10">
    <location>
        <begin position="318"/>
        <end position="342"/>
    </location>
</feature>
<feature type="domain" description="Na+/H+ antiporter MnhB subunit-related protein" evidence="13">
    <location>
        <begin position="826"/>
        <end position="948"/>
    </location>
</feature>
<dbReference type="PANTHER" id="PTHR43373:SF1">
    <property type="entry name" value="NA(+)_H(+) ANTIPORTER SUBUNIT A"/>
    <property type="match status" value="1"/>
</dbReference>
<dbReference type="GO" id="GO:0016491">
    <property type="term" value="F:oxidoreductase activity"/>
    <property type="evidence" value="ECO:0007669"/>
    <property type="project" value="UniProtKB-KW"/>
</dbReference>
<dbReference type="InterPro" id="IPR046806">
    <property type="entry name" value="MrpA_C/MbhE"/>
</dbReference>
<feature type="transmembrane region" description="Helical" evidence="10">
    <location>
        <begin position="488"/>
        <end position="513"/>
    </location>
</feature>
<dbReference type="Pfam" id="PF13244">
    <property type="entry name" value="MbhD"/>
    <property type="match status" value="1"/>
</dbReference>
<dbReference type="InterPro" id="IPR007182">
    <property type="entry name" value="MnhB"/>
</dbReference>
<name>Q47T29_THEFY</name>
<feature type="transmembrane region" description="Helical" evidence="10">
    <location>
        <begin position="928"/>
        <end position="948"/>
    </location>
</feature>
<dbReference type="PANTHER" id="PTHR43373">
    <property type="entry name" value="NA(+)/H(+) ANTIPORTER SUBUNIT"/>
    <property type="match status" value="1"/>
</dbReference>
<feature type="transmembrane region" description="Helical" evidence="10">
    <location>
        <begin position="829"/>
        <end position="847"/>
    </location>
</feature>
<feature type="domain" description="NADH:quinone oxidoreductase/Mrp antiporter transmembrane" evidence="11">
    <location>
        <begin position="125"/>
        <end position="405"/>
    </location>
</feature>
<dbReference type="HOGENOM" id="CLU_007100_2_0_11"/>
<evidence type="ECO:0000259" key="11">
    <source>
        <dbReference type="Pfam" id="PF00361"/>
    </source>
</evidence>
<feature type="transmembrane region" description="Helical" evidence="10">
    <location>
        <begin position="558"/>
        <end position="579"/>
    </location>
</feature>
<dbReference type="InterPro" id="IPR025383">
    <property type="entry name" value="MrpA_C/MbhD"/>
</dbReference>
<dbReference type="RefSeq" id="WP_011290797.1">
    <property type="nucleotide sequence ID" value="NC_007333.1"/>
</dbReference>
<keyword evidence="16" id="KW-0560">Oxidoreductase</keyword>
<feature type="transmembrane region" description="Helical" evidence="10">
    <location>
        <begin position="131"/>
        <end position="149"/>
    </location>
</feature>
<feature type="domain" description="NADH-Ubiquinone oxidoreductase (complex I) chain 5 N-terminal" evidence="12">
    <location>
        <begin position="63"/>
        <end position="108"/>
    </location>
</feature>
<comment type="subcellular location">
    <subcellularLocation>
        <location evidence="1">Cell membrane</location>
        <topology evidence="1">Multi-pass membrane protein</topology>
    </subcellularLocation>
    <subcellularLocation>
        <location evidence="9">Membrane</location>
        <topology evidence="9">Multi-pass membrane protein</topology>
    </subcellularLocation>
</comment>
<feature type="transmembrane region" description="Helical" evidence="10">
    <location>
        <begin position="293"/>
        <end position="312"/>
    </location>
</feature>
<feature type="transmembrane region" description="Helical" evidence="10">
    <location>
        <begin position="74"/>
        <end position="93"/>
    </location>
</feature>
<dbReference type="Pfam" id="PF00361">
    <property type="entry name" value="Proton_antipo_M"/>
    <property type="match status" value="1"/>
</dbReference>
<feature type="domain" description="MrpA C-terminal/MbhD" evidence="14">
    <location>
        <begin position="603"/>
        <end position="667"/>
    </location>
</feature>
<dbReference type="KEGG" id="tfu:Tfu_0350"/>
<keyword evidence="3" id="KW-0050">Antiport</keyword>
<protein>
    <submittedName>
        <fullName evidence="16">NADH dehydrogenase (Quinone)</fullName>
        <ecNumber evidence="16">1.6.99.5</ecNumber>
    </submittedName>
</protein>
<feature type="transmembrane region" description="Helical" evidence="10">
    <location>
        <begin position="238"/>
        <end position="254"/>
    </location>
</feature>
<organism evidence="16">
    <name type="scientific">Thermobifida fusca (strain YX)</name>
    <dbReference type="NCBI Taxonomy" id="269800"/>
    <lineage>
        <taxon>Bacteria</taxon>
        <taxon>Bacillati</taxon>
        <taxon>Actinomycetota</taxon>
        <taxon>Actinomycetes</taxon>
        <taxon>Streptosporangiales</taxon>
        <taxon>Nocardiopsidaceae</taxon>
        <taxon>Thermobifida</taxon>
    </lineage>
</organism>
<reference evidence="16" key="1">
    <citation type="submission" date="2005-07" db="EMBL/GenBank/DDBJ databases">
        <title>Complete sequence of Thermobifida fusca YX.</title>
        <authorList>
            <consortium name="US DOE Joint Genome Institute"/>
            <person name="Copeland A."/>
            <person name="Lucas S."/>
            <person name="Lapidus A."/>
            <person name="Barry K."/>
            <person name="Detter J.C."/>
            <person name="Glavina T."/>
            <person name="Hammon N."/>
            <person name="Israni S."/>
            <person name="Pitluck S."/>
            <person name="Di Bartolo G."/>
            <person name="Chain P."/>
            <person name="Schmutz J."/>
            <person name="Larimer F."/>
            <person name="Land M."/>
            <person name="Lykidis A."/>
            <person name="Richardson P."/>
        </authorList>
    </citation>
    <scope>NUCLEOTIDE SEQUENCE</scope>
    <source>
        <strain evidence="16">YX</strain>
    </source>
</reference>
<feature type="transmembrane region" description="Helical" evidence="10">
    <location>
        <begin position="201"/>
        <end position="226"/>
    </location>
</feature>
<feature type="domain" description="MrpA C-terminal/MbhE" evidence="15">
    <location>
        <begin position="678"/>
        <end position="763"/>
    </location>
</feature>
<dbReference type="Pfam" id="PF20501">
    <property type="entry name" value="MbhE"/>
    <property type="match status" value="1"/>
</dbReference>
<evidence type="ECO:0000256" key="5">
    <source>
        <dbReference type="ARBA" id="ARBA00022692"/>
    </source>
</evidence>
<evidence type="ECO:0000313" key="16">
    <source>
        <dbReference type="EMBL" id="AAZ54388.1"/>
    </source>
</evidence>
<dbReference type="InterPro" id="IPR001516">
    <property type="entry name" value="Proton_antipo_N"/>
</dbReference>
<accession>Q47T29</accession>
<dbReference type="GO" id="GO:0005886">
    <property type="term" value="C:plasma membrane"/>
    <property type="evidence" value="ECO:0007669"/>
    <property type="project" value="UniProtKB-SubCell"/>
</dbReference>
<evidence type="ECO:0000256" key="3">
    <source>
        <dbReference type="ARBA" id="ARBA00022449"/>
    </source>
</evidence>
<evidence type="ECO:0000256" key="10">
    <source>
        <dbReference type="SAM" id="Phobius"/>
    </source>
</evidence>
<feature type="transmembrane region" description="Helical" evidence="10">
    <location>
        <begin position="105"/>
        <end position="125"/>
    </location>
</feature>
<evidence type="ECO:0000256" key="1">
    <source>
        <dbReference type="ARBA" id="ARBA00004651"/>
    </source>
</evidence>
<dbReference type="Pfam" id="PF00662">
    <property type="entry name" value="Proton_antipo_N"/>
    <property type="match status" value="1"/>
</dbReference>
<feature type="transmembrane region" description="Helical" evidence="10">
    <location>
        <begin position="739"/>
        <end position="758"/>
    </location>
</feature>
<feature type="transmembrane region" description="Helical" evidence="10">
    <location>
        <begin position="620"/>
        <end position="638"/>
    </location>
</feature>
<evidence type="ECO:0000259" key="14">
    <source>
        <dbReference type="Pfam" id="PF13244"/>
    </source>
</evidence>
<dbReference type="InterPro" id="IPR050616">
    <property type="entry name" value="CPA3_Na-H_Antiporter_A"/>
</dbReference>
<evidence type="ECO:0000256" key="9">
    <source>
        <dbReference type="RuleBase" id="RU000320"/>
    </source>
</evidence>
<dbReference type="eggNOG" id="COG2111">
    <property type="taxonomic scope" value="Bacteria"/>
</dbReference>
<dbReference type="GO" id="GO:0006811">
    <property type="term" value="P:monoatomic ion transport"/>
    <property type="evidence" value="ECO:0007669"/>
    <property type="project" value="UniProtKB-KW"/>
</dbReference>
<evidence type="ECO:0000259" key="15">
    <source>
        <dbReference type="Pfam" id="PF20501"/>
    </source>
</evidence>
<keyword evidence="5 9" id="KW-0812">Transmembrane</keyword>
<feature type="transmembrane region" description="Helical" evidence="10">
    <location>
        <begin position="644"/>
        <end position="663"/>
    </location>
</feature>
<feature type="transmembrane region" description="Helical" evidence="10">
    <location>
        <begin position="853"/>
        <end position="873"/>
    </location>
</feature>
<dbReference type="GO" id="GO:0015297">
    <property type="term" value="F:antiporter activity"/>
    <property type="evidence" value="ECO:0007669"/>
    <property type="project" value="UniProtKB-KW"/>
</dbReference>
<feature type="transmembrane region" description="Helical" evidence="10">
    <location>
        <begin position="683"/>
        <end position="701"/>
    </location>
</feature>
<sequence length="982" mass="104362">MIWLLVAHFTAAALAPALVRKWGRQAFFALALVPASAAIWALPRAPGVIAGEPELFFLPWAPNYQLALAFRMDALSLVMLLLAAGIGALILLYCARYFSDDEPGLGRFAGVLTGFAGAMIGLVLANDLIQLYLYWELTTVFSYLLIGHYPERRDNRRAAAMAINVTTMGGLTMLVGLVILGESAGTYLISGILAEPPSGTAVTVALVLILVGALSKSAIFPFSLWLPAAMQAPTPVSAYLHAAAMVKAGVYLIARLTPAFGDIPAWQYTAVILGTATMIGSGWRALRQHDLKLLLAHGTVSQLGFLTAIFGIGTRDAALAGLAMLCAHALFKAPLFLVVGIIDHSTGTRDLRELSGLRKKMPVVFWTSVVALMSMAGLPPMAGFAAKEAAFGAFEHADTLLATLALAGVVVGTLFTVGYSLRFLWGAFFDKENTSPTPLLHPPGPLFVAPAIVLAALSLLGGFGASLADPVFASYADTVPGAGHDPAHLALWHGFSLPLLLTALCLAGGLLLFRWRVMVAWLGARFALPEAGNVYRRIVYYLSSFATQVTGLTQRGSLPLYLGTILVSLLVVSTAPIVWGRLWTLDVPPVRWIDTPPQLIPAAIIIIAALWTLIVRGRLFAVVLVGMTGYGTATLFALHGAPDLALTQFLVETVSLVVFVLVLRRLPPQFSTPVLRSRRLVNLAIGIGSGILVAVMAYLTLAGRQAESISEGFPAAAEEAGGSNIVSVLLVDVRSWDTMGEISVLAAVAAGVASLLFVRRRTRLPHTHIETGRIVARLPQPPSNGESEWSPLPLTYVGDIITPRVAHKPLWLPGVLTLAQERRSIIFEVVARLMFPVIILISVFLLLTGHSHVGGGFAGGIVAGLGLMVRYLAGGRHELYLSLRLPPGLLIGLGLSITTGTALAGAIFGTEIFAGGAFDLHLPFLEPIHLTSALAFDFGVYVLVIGLIQDILYSLGAGIDEQAEKDSRTGKAPEYESEEVTA</sequence>
<keyword evidence="6 10" id="KW-1133">Transmembrane helix</keyword>
<dbReference type="PRINTS" id="PR01434">
    <property type="entry name" value="NADHDHGNASE5"/>
</dbReference>
<dbReference type="EC" id="1.6.99.5" evidence="16"/>
<feature type="transmembrane region" description="Helical" evidence="10">
    <location>
        <begin position="402"/>
        <end position="425"/>
    </location>
</feature>